<sequence length="115" mass="12973">MARTPILAYGIEYHSECMRWRQVGYLAKSHVNYMGEAEMSPLRNIGNFHADVPDNMGCWRCNQTYMFGQVNLSLVLTLGPGRIILSEGDEKSSLTPAYKEVHASLPHDQLKSVTQ</sequence>
<dbReference type="Proteomes" id="UP000233556">
    <property type="component" value="Unassembled WGS sequence"/>
</dbReference>
<proteinExistence type="predicted"/>
<reference evidence="2" key="2">
    <citation type="submission" date="2017-12" db="EMBL/GenBank/DDBJ databases">
        <title>Genome sequence of the Bar-tailed Godwit (Limosa lapponica baueri).</title>
        <authorList>
            <person name="Lima N.C.B."/>
            <person name="Parody-Merino A.M."/>
            <person name="Battley P.F."/>
            <person name="Fidler A.E."/>
            <person name="Prosdocimi F."/>
        </authorList>
    </citation>
    <scope>NUCLEOTIDE SEQUENCE [LARGE SCALE GENOMIC DNA]</scope>
</reference>
<protein>
    <submittedName>
        <fullName evidence="1">Uncharacterized protein</fullName>
    </submittedName>
</protein>
<reference evidence="2" key="1">
    <citation type="submission" date="2017-11" db="EMBL/GenBank/DDBJ databases">
        <authorList>
            <person name="Lima N.C."/>
            <person name="Parody-Merino A.M."/>
            <person name="Battley P.F."/>
            <person name="Fidler A.E."/>
            <person name="Prosdocimi F."/>
        </authorList>
    </citation>
    <scope>NUCLEOTIDE SEQUENCE [LARGE SCALE GENOMIC DNA]</scope>
</reference>
<name>A0A2I0UBW7_LIMLA</name>
<dbReference type="EMBL" id="KZ505890">
    <property type="protein sequence ID" value="PKU43558.1"/>
    <property type="molecule type" value="Genomic_DNA"/>
</dbReference>
<keyword evidence="2" id="KW-1185">Reference proteome</keyword>
<gene>
    <name evidence="1" type="ORF">llap_6134</name>
</gene>
<accession>A0A2I0UBW7</accession>
<evidence type="ECO:0000313" key="2">
    <source>
        <dbReference type="Proteomes" id="UP000233556"/>
    </source>
</evidence>
<dbReference type="AlphaFoldDB" id="A0A2I0UBW7"/>
<organism evidence="1 2">
    <name type="scientific">Limosa lapponica baueri</name>
    <dbReference type="NCBI Taxonomy" id="1758121"/>
    <lineage>
        <taxon>Eukaryota</taxon>
        <taxon>Metazoa</taxon>
        <taxon>Chordata</taxon>
        <taxon>Craniata</taxon>
        <taxon>Vertebrata</taxon>
        <taxon>Euteleostomi</taxon>
        <taxon>Archelosauria</taxon>
        <taxon>Archosauria</taxon>
        <taxon>Dinosauria</taxon>
        <taxon>Saurischia</taxon>
        <taxon>Theropoda</taxon>
        <taxon>Coelurosauria</taxon>
        <taxon>Aves</taxon>
        <taxon>Neognathae</taxon>
        <taxon>Neoaves</taxon>
        <taxon>Charadriiformes</taxon>
        <taxon>Scolopacidae</taxon>
        <taxon>Limosa</taxon>
    </lineage>
</organism>
<evidence type="ECO:0000313" key="1">
    <source>
        <dbReference type="EMBL" id="PKU43558.1"/>
    </source>
</evidence>